<evidence type="ECO:0000259" key="2">
    <source>
        <dbReference type="Pfam" id="PF12001"/>
    </source>
</evidence>
<dbReference type="PaxDb" id="8022-A0A060X8J4"/>
<dbReference type="Proteomes" id="UP000193380">
    <property type="component" value="Unassembled WGS sequence"/>
</dbReference>
<evidence type="ECO:0000313" key="3">
    <source>
        <dbReference type="EMBL" id="CDQ75963.1"/>
    </source>
</evidence>
<dbReference type="EMBL" id="FR905096">
    <property type="protein sequence ID" value="CDQ75963.1"/>
    <property type="molecule type" value="Genomic_DNA"/>
</dbReference>
<protein>
    <recommendedName>
        <fullName evidence="2">DUF3496 domain-containing protein</fullName>
    </recommendedName>
</protein>
<feature type="domain" description="DUF3496" evidence="2">
    <location>
        <begin position="3"/>
        <end position="61"/>
    </location>
</feature>
<dbReference type="STRING" id="8022.A0A060X8J4"/>
<organism evidence="3 4">
    <name type="scientific">Oncorhynchus mykiss</name>
    <name type="common">Rainbow trout</name>
    <name type="synonym">Salmo gairdneri</name>
    <dbReference type="NCBI Taxonomy" id="8022"/>
    <lineage>
        <taxon>Eukaryota</taxon>
        <taxon>Metazoa</taxon>
        <taxon>Chordata</taxon>
        <taxon>Craniata</taxon>
        <taxon>Vertebrata</taxon>
        <taxon>Euteleostomi</taxon>
        <taxon>Actinopterygii</taxon>
        <taxon>Neopterygii</taxon>
        <taxon>Teleostei</taxon>
        <taxon>Protacanthopterygii</taxon>
        <taxon>Salmoniformes</taxon>
        <taxon>Salmonidae</taxon>
        <taxon>Salmoninae</taxon>
        <taxon>Oncorhynchus</taxon>
    </lineage>
</organism>
<sequence>MSLRDSTRTELDRYRELYTEELRLRKALAVKLERSNERLAEANTKLMSERHRSKSLIASSIVNGSLGGPLDMGSLGPVGAYGATLGPLNRSLGGPLLSPLGDGGQSSRVEAYLAKMQNELERNISKELDHATAELECSARMSPVGSASGSPTSLGWGLSVVEDPVSRATQQYLEVLKKNYMI</sequence>
<dbReference type="AlphaFoldDB" id="A0A060X8J4"/>
<dbReference type="Pfam" id="PF12001">
    <property type="entry name" value="DUF3496"/>
    <property type="match status" value="1"/>
</dbReference>
<name>A0A060X8J4_ONCMY</name>
<dbReference type="InterPro" id="IPR021885">
    <property type="entry name" value="DUF3496"/>
</dbReference>
<feature type="coiled-coil region" evidence="1">
    <location>
        <begin position="25"/>
        <end position="52"/>
    </location>
</feature>
<accession>A0A060X8J4</accession>
<keyword evidence="1" id="KW-0175">Coiled coil</keyword>
<gene>
    <name evidence="3" type="ORF">GSONMT00025890001</name>
</gene>
<evidence type="ECO:0000313" key="4">
    <source>
        <dbReference type="Proteomes" id="UP000193380"/>
    </source>
</evidence>
<proteinExistence type="predicted"/>
<evidence type="ECO:0000256" key="1">
    <source>
        <dbReference type="SAM" id="Coils"/>
    </source>
</evidence>
<reference evidence="3" key="2">
    <citation type="submission" date="2014-03" db="EMBL/GenBank/DDBJ databases">
        <authorList>
            <person name="Genoscope - CEA"/>
        </authorList>
    </citation>
    <scope>NUCLEOTIDE SEQUENCE</scope>
</reference>
<reference evidence="3" key="1">
    <citation type="journal article" date="2014" name="Nat. Commun.">
        <title>The rainbow trout genome provides novel insights into evolution after whole-genome duplication in vertebrates.</title>
        <authorList>
            <person name="Berthelot C."/>
            <person name="Brunet F."/>
            <person name="Chalopin D."/>
            <person name="Juanchich A."/>
            <person name="Bernard M."/>
            <person name="Noel B."/>
            <person name="Bento P."/>
            <person name="Da Silva C."/>
            <person name="Labadie K."/>
            <person name="Alberti A."/>
            <person name="Aury J.M."/>
            <person name="Louis A."/>
            <person name="Dehais P."/>
            <person name="Bardou P."/>
            <person name="Montfort J."/>
            <person name="Klopp C."/>
            <person name="Cabau C."/>
            <person name="Gaspin C."/>
            <person name="Thorgaard G.H."/>
            <person name="Boussaha M."/>
            <person name="Quillet E."/>
            <person name="Guyomard R."/>
            <person name="Galiana D."/>
            <person name="Bobe J."/>
            <person name="Volff J.N."/>
            <person name="Genet C."/>
            <person name="Wincker P."/>
            <person name="Jaillon O."/>
            <person name="Roest Crollius H."/>
            <person name="Guiguen Y."/>
        </authorList>
    </citation>
    <scope>NUCLEOTIDE SEQUENCE [LARGE SCALE GENOMIC DNA]</scope>
</reference>